<accession>A0A1F7J4D8</accession>
<dbReference type="Proteomes" id="UP000178558">
    <property type="component" value="Unassembled WGS sequence"/>
</dbReference>
<name>A0A1F7J4D8_9BACT</name>
<comment type="caution">
    <text evidence="1">The sequence shown here is derived from an EMBL/GenBank/DDBJ whole genome shotgun (WGS) entry which is preliminary data.</text>
</comment>
<dbReference type="EMBL" id="MGAQ01000015">
    <property type="protein sequence ID" value="OGK50482.1"/>
    <property type="molecule type" value="Genomic_DNA"/>
</dbReference>
<reference evidence="1 2" key="1">
    <citation type="journal article" date="2016" name="Nat. Commun.">
        <title>Thousands of microbial genomes shed light on interconnected biogeochemical processes in an aquifer system.</title>
        <authorList>
            <person name="Anantharaman K."/>
            <person name="Brown C.T."/>
            <person name="Hug L.A."/>
            <person name="Sharon I."/>
            <person name="Castelle C.J."/>
            <person name="Probst A.J."/>
            <person name="Thomas B.C."/>
            <person name="Singh A."/>
            <person name="Wilkins M.J."/>
            <person name="Karaoz U."/>
            <person name="Brodie E.L."/>
            <person name="Williams K.H."/>
            <person name="Hubbard S.S."/>
            <person name="Banfield J.F."/>
        </authorList>
    </citation>
    <scope>NUCLEOTIDE SEQUENCE [LARGE SCALE GENOMIC DNA]</scope>
</reference>
<dbReference type="InterPro" id="IPR024078">
    <property type="entry name" value="LmbE-like_dom_sf"/>
</dbReference>
<protein>
    <recommendedName>
        <fullName evidence="3">GlcNAc-PI de-N-acetylase</fullName>
    </recommendedName>
</protein>
<dbReference type="InterPro" id="IPR003737">
    <property type="entry name" value="GlcNAc_PI_deacetylase-related"/>
</dbReference>
<dbReference type="PANTHER" id="PTHR12993:SF11">
    <property type="entry name" value="N-ACETYLGLUCOSAMINYL-PHOSPHATIDYLINOSITOL DE-N-ACETYLASE"/>
    <property type="match status" value="1"/>
</dbReference>
<dbReference type="PANTHER" id="PTHR12993">
    <property type="entry name" value="N-ACETYLGLUCOSAMINYL-PHOSPHATIDYLINOSITOL DE-N-ACETYLASE-RELATED"/>
    <property type="match status" value="1"/>
</dbReference>
<dbReference type="GO" id="GO:0016811">
    <property type="term" value="F:hydrolase activity, acting on carbon-nitrogen (but not peptide) bonds, in linear amides"/>
    <property type="evidence" value="ECO:0007669"/>
    <property type="project" value="TreeGrafter"/>
</dbReference>
<evidence type="ECO:0000313" key="1">
    <source>
        <dbReference type="EMBL" id="OGK50482.1"/>
    </source>
</evidence>
<dbReference type="Pfam" id="PF02585">
    <property type="entry name" value="PIG-L"/>
    <property type="match status" value="1"/>
</dbReference>
<gene>
    <name evidence="1" type="ORF">A3B50_01725</name>
</gene>
<dbReference type="Gene3D" id="3.40.50.10320">
    <property type="entry name" value="LmbE-like"/>
    <property type="match status" value="1"/>
</dbReference>
<proteinExistence type="predicted"/>
<dbReference type="SUPFAM" id="SSF102588">
    <property type="entry name" value="LmbE-like"/>
    <property type="match status" value="1"/>
</dbReference>
<organism evidence="1 2">
    <name type="scientific">Candidatus Roizmanbacteria bacterium RIFCSPLOWO2_01_FULL_40_42</name>
    <dbReference type="NCBI Taxonomy" id="1802066"/>
    <lineage>
        <taxon>Bacteria</taxon>
        <taxon>Candidatus Roizmaniibacteriota</taxon>
    </lineage>
</organism>
<evidence type="ECO:0008006" key="3">
    <source>
        <dbReference type="Google" id="ProtNLM"/>
    </source>
</evidence>
<evidence type="ECO:0000313" key="2">
    <source>
        <dbReference type="Proteomes" id="UP000178558"/>
    </source>
</evidence>
<sequence>MKMLLVFAHPDDETFYCSGTIIRLVRLGAKAQLIMATKGEAGSLGNPPLATKQALGKIRERELKKAAKIAGISKIYFLGFKDGTLQKVPLNKLSSKILSIITKEKPDLVFTFEKNGITLHPDHIAISKATTESFKRYMKTTKRHVRLYHACLPQSHWAKYLAAGYKYDFFGKMTGTPDHEITTFVNITDVYARKVKAVNCHETQKEDCRNHLKNQNLILGPKYEHFKLIAESNII</sequence>
<dbReference type="AlphaFoldDB" id="A0A1F7J4D8"/>